<dbReference type="EMBL" id="JBHLUD010000007">
    <property type="protein sequence ID" value="MFC0544239.1"/>
    <property type="molecule type" value="Genomic_DNA"/>
</dbReference>
<reference evidence="1 2" key="1">
    <citation type="submission" date="2024-09" db="EMBL/GenBank/DDBJ databases">
        <authorList>
            <person name="Sun Q."/>
            <person name="Mori K."/>
        </authorList>
    </citation>
    <scope>NUCLEOTIDE SEQUENCE [LARGE SCALE GENOMIC DNA]</scope>
    <source>
        <strain evidence="1 2">TBRC 1432</strain>
    </source>
</reference>
<protein>
    <submittedName>
        <fullName evidence="1">Uncharacterized protein</fullName>
    </submittedName>
</protein>
<accession>A0ABV6MV86</accession>
<evidence type="ECO:0000313" key="1">
    <source>
        <dbReference type="EMBL" id="MFC0544239.1"/>
    </source>
</evidence>
<comment type="caution">
    <text evidence="1">The sequence shown here is derived from an EMBL/GenBank/DDBJ whole genome shotgun (WGS) entry which is preliminary data.</text>
</comment>
<sequence>MLAPDGGGGAEGFAGAALGITAMQQNYVNLKGAVDSGQVTITPDAATNAAKACRDQKDDFVLLQQRAQQVARHAQTLKMGDCAEGGSLRSTFQQKAQGGQNSAYDLFGQAAEIMENMAKTYEAAGKMYHETDQANAQAFKGKM</sequence>
<keyword evidence="2" id="KW-1185">Reference proteome</keyword>
<organism evidence="1 2">
    <name type="scientific">Kutzneria chonburiensis</name>
    <dbReference type="NCBI Taxonomy" id="1483604"/>
    <lineage>
        <taxon>Bacteria</taxon>
        <taxon>Bacillati</taxon>
        <taxon>Actinomycetota</taxon>
        <taxon>Actinomycetes</taxon>
        <taxon>Pseudonocardiales</taxon>
        <taxon>Pseudonocardiaceae</taxon>
        <taxon>Kutzneria</taxon>
    </lineage>
</organism>
<dbReference type="RefSeq" id="WP_273935741.1">
    <property type="nucleotide sequence ID" value="NZ_CP097263.1"/>
</dbReference>
<evidence type="ECO:0000313" key="2">
    <source>
        <dbReference type="Proteomes" id="UP001589810"/>
    </source>
</evidence>
<gene>
    <name evidence="1" type="ORF">ACFFH7_22230</name>
</gene>
<name>A0ABV6MV86_9PSEU</name>
<dbReference type="Proteomes" id="UP001589810">
    <property type="component" value="Unassembled WGS sequence"/>
</dbReference>
<proteinExistence type="predicted"/>